<dbReference type="AlphaFoldDB" id="A0A7S4W3J5"/>
<dbReference type="EMBL" id="HBNS01061853">
    <property type="protein sequence ID" value="CAE4670101.1"/>
    <property type="molecule type" value="Transcribed_RNA"/>
</dbReference>
<name>A0A7S4W3J5_9STRA</name>
<evidence type="ECO:0000256" key="1">
    <source>
        <dbReference type="SAM" id="MobiDB-lite"/>
    </source>
</evidence>
<reference evidence="2" key="1">
    <citation type="submission" date="2021-01" db="EMBL/GenBank/DDBJ databases">
        <authorList>
            <person name="Corre E."/>
            <person name="Pelletier E."/>
            <person name="Niang G."/>
            <person name="Scheremetjew M."/>
            <person name="Finn R."/>
            <person name="Kale V."/>
            <person name="Holt S."/>
            <person name="Cochrane G."/>
            <person name="Meng A."/>
            <person name="Brown T."/>
            <person name="Cohen L."/>
        </authorList>
    </citation>
    <scope>NUCLEOTIDE SEQUENCE</scope>
    <source>
        <strain evidence="2">GSO104</strain>
    </source>
</reference>
<evidence type="ECO:0000313" key="2">
    <source>
        <dbReference type="EMBL" id="CAE4670101.1"/>
    </source>
</evidence>
<feature type="compositionally biased region" description="Basic and acidic residues" evidence="1">
    <location>
        <begin position="261"/>
        <end position="277"/>
    </location>
</feature>
<protein>
    <submittedName>
        <fullName evidence="2">Uncharacterized protein</fullName>
    </submittedName>
</protein>
<sequence>MERSTSSPGKRRGSGFLSSIRRTKSTPLIAKQKKKGCDRSVYSCKSLPPTSLKSSMRVRTLDESLHSNYGGGSSISQRSDISDRSIQFNEVRFREYERIIGDNPSCSGGAPISIGWAYNEGESFDVEDYEESRPPRRAHHEMAMPRNIRNSMLTQEWQCTRKEIAQATRETIKTKSQRRRTVLNLDKMKMEEVVESAGRKLKRTVLRQKKDSFYYDKWRLEAERASIAIAEENAAAATEEKSVEIVIDKREAESLNDNDEESYKEHIDDDGPMEKDSQQNGERLNYDAMVDTNKTTLTLHQVPLKKVTPVIVCEEPVDSFPDGDDSLLKKVTPVIVCEKPVDSFSGGDDSLSTPPSD</sequence>
<gene>
    <name evidence="2" type="ORF">DBRI00130_LOCUS44610</name>
</gene>
<organism evidence="2">
    <name type="scientific">Ditylum brightwellii</name>
    <dbReference type="NCBI Taxonomy" id="49249"/>
    <lineage>
        <taxon>Eukaryota</taxon>
        <taxon>Sar</taxon>
        <taxon>Stramenopiles</taxon>
        <taxon>Ochrophyta</taxon>
        <taxon>Bacillariophyta</taxon>
        <taxon>Mediophyceae</taxon>
        <taxon>Lithodesmiophycidae</taxon>
        <taxon>Lithodesmiales</taxon>
        <taxon>Lithodesmiaceae</taxon>
        <taxon>Ditylum</taxon>
    </lineage>
</organism>
<feature type="region of interest" description="Disordered" evidence="1">
    <location>
        <begin position="251"/>
        <end position="280"/>
    </location>
</feature>
<accession>A0A7S4W3J5</accession>
<proteinExistence type="predicted"/>
<feature type="region of interest" description="Disordered" evidence="1">
    <location>
        <begin position="1"/>
        <end position="32"/>
    </location>
</feature>